<protein>
    <submittedName>
        <fullName evidence="2">Uncharacterized protein</fullName>
    </submittedName>
</protein>
<sequence length="650" mass="73966">MKRASINSYETRSKASAKRKRAVEGSSELEIHKEVVHQTRATKRTRHHDIDTFHLSQPLHGPNDTVYGEDAEMLDAERYALNDIAPARAPHHTANSTEEVLFNGTQDGVTSAIEPPEVSRNATQTVETTVFDSFSSEASKYNSESSELGKNNDTEFTRYSEAVAKPTSNANQQEPHRKITCSEAKWNRLLNDPGHGLKIHIVKGELMKLATQGGGLSVEGLSDLDNDIPTLLDQRNWPMIDWTTEENSKLWAAMLPCLRLVGKLMEERKVKDYFRHLALGEVVYRRDVKNSANEDRENQGEKNGKPECKYIRETAVERTARKNNDYSSVEAGFQVLMRKGMSFHFGLATLKDGFQCQGCCCQGEEHFPHNVCLKEDSTNFPRGKDKGHIILHDALRVALLNENLSKEQKVLTMFNTASTLFHELGHAFWSRHRDAGDPWEPEPCYDYFDLRAELGEALEIEAFGVLFAAVTTTEQGSDIEWQPLLRGSVDEQAVATNSHLSFPLDPKWCLHLFSKKKWQEMEITRDPIQKRIQLLQGDRSALAKAEIELGQKELKEVMEKLFHPPSEFGVAQDGRTKEFRVVSNHKSKGVTSVNHWKDRDAEGIHWAVGKLHRDYYGHGGRVEEYRKIEELDMKEPVQRATKKRKKFGSW</sequence>
<keyword evidence="3" id="KW-1185">Reference proteome</keyword>
<accession>A0A6A5YWY3</accession>
<dbReference type="AlphaFoldDB" id="A0A6A5YWY3"/>
<gene>
    <name evidence="2" type="ORF">BDV96DRAFT_603182</name>
</gene>
<feature type="compositionally biased region" description="Polar residues" evidence="1">
    <location>
        <begin position="1"/>
        <end position="10"/>
    </location>
</feature>
<reference evidence="2" key="1">
    <citation type="journal article" date="2020" name="Stud. Mycol.">
        <title>101 Dothideomycetes genomes: a test case for predicting lifestyles and emergence of pathogens.</title>
        <authorList>
            <person name="Haridas S."/>
            <person name="Albert R."/>
            <person name="Binder M."/>
            <person name="Bloem J."/>
            <person name="Labutti K."/>
            <person name="Salamov A."/>
            <person name="Andreopoulos B."/>
            <person name="Baker S."/>
            <person name="Barry K."/>
            <person name="Bills G."/>
            <person name="Bluhm B."/>
            <person name="Cannon C."/>
            <person name="Castanera R."/>
            <person name="Culley D."/>
            <person name="Daum C."/>
            <person name="Ezra D."/>
            <person name="Gonzalez J."/>
            <person name="Henrissat B."/>
            <person name="Kuo A."/>
            <person name="Liang C."/>
            <person name="Lipzen A."/>
            <person name="Lutzoni F."/>
            <person name="Magnuson J."/>
            <person name="Mondo S."/>
            <person name="Nolan M."/>
            <person name="Ohm R."/>
            <person name="Pangilinan J."/>
            <person name="Park H.-J."/>
            <person name="Ramirez L."/>
            <person name="Alfaro M."/>
            <person name="Sun H."/>
            <person name="Tritt A."/>
            <person name="Yoshinaga Y."/>
            <person name="Zwiers L.-H."/>
            <person name="Turgeon B."/>
            <person name="Goodwin S."/>
            <person name="Spatafora J."/>
            <person name="Crous P."/>
            <person name="Grigoriev I."/>
        </authorList>
    </citation>
    <scope>NUCLEOTIDE SEQUENCE</scope>
    <source>
        <strain evidence="2">CBS 627.86</strain>
    </source>
</reference>
<name>A0A6A5YWY3_9PLEO</name>
<evidence type="ECO:0000256" key="1">
    <source>
        <dbReference type="SAM" id="MobiDB-lite"/>
    </source>
</evidence>
<feature type="region of interest" description="Disordered" evidence="1">
    <location>
        <begin position="1"/>
        <end position="27"/>
    </location>
</feature>
<proteinExistence type="predicted"/>
<dbReference type="EMBL" id="ML977334">
    <property type="protein sequence ID" value="KAF2111600.1"/>
    <property type="molecule type" value="Genomic_DNA"/>
</dbReference>
<dbReference type="Proteomes" id="UP000799770">
    <property type="component" value="Unassembled WGS sequence"/>
</dbReference>
<organism evidence="2 3">
    <name type="scientific">Lophiotrema nucula</name>
    <dbReference type="NCBI Taxonomy" id="690887"/>
    <lineage>
        <taxon>Eukaryota</taxon>
        <taxon>Fungi</taxon>
        <taxon>Dikarya</taxon>
        <taxon>Ascomycota</taxon>
        <taxon>Pezizomycotina</taxon>
        <taxon>Dothideomycetes</taxon>
        <taxon>Pleosporomycetidae</taxon>
        <taxon>Pleosporales</taxon>
        <taxon>Lophiotremataceae</taxon>
        <taxon>Lophiotrema</taxon>
    </lineage>
</organism>
<evidence type="ECO:0000313" key="2">
    <source>
        <dbReference type="EMBL" id="KAF2111600.1"/>
    </source>
</evidence>
<dbReference type="OrthoDB" id="3669612at2759"/>
<evidence type="ECO:0000313" key="3">
    <source>
        <dbReference type="Proteomes" id="UP000799770"/>
    </source>
</evidence>